<organism evidence="1 2">
    <name type="scientific">Sphingomonas leidyi</name>
    <dbReference type="NCBI Taxonomy" id="68569"/>
    <lineage>
        <taxon>Bacteria</taxon>
        <taxon>Pseudomonadati</taxon>
        <taxon>Pseudomonadota</taxon>
        <taxon>Alphaproteobacteria</taxon>
        <taxon>Sphingomonadales</taxon>
        <taxon>Sphingomonadaceae</taxon>
        <taxon>Sphingomonas</taxon>
    </lineage>
</organism>
<reference evidence="1 2" key="1">
    <citation type="submission" date="2020-03" db="EMBL/GenBank/DDBJ databases">
        <title>Genomic Encyclopedia of Type Strains, Phase IV (KMG-IV): sequencing the most valuable type-strain genomes for metagenomic binning, comparative biology and taxonomic classification.</title>
        <authorList>
            <person name="Goeker M."/>
        </authorList>
    </citation>
    <scope>NUCLEOTIDE SEQUENCE [LARGE SCALE GENOMIC DNA]</scope>
    <source>
        <strain evidence="1 2">DSM 4733</strain>
    </source>
</reference>
<dbReference type="AlphaFoldDB" id="A0A7X5V4Q6"/>
<dbReference type="RefSeq" id="WP_167301564.1">
    <property type="nucleotide sequence ID" value="NZ_JAASQV010000007.1"/>
</dbReference>
<protein>
    <submittedName>
        <fullName evidence="1">Uncharacterized protein</fullName>
    </submittedName>
</protein>
<gene>
    <name evidence="1" type="ORF">FHR20_004449</name>
</gene>
<dbReference type="EMBL" id="JAASQV010000007">
    <property type="protein sequence ID" value="NIJ67465.1"/>
    <property type="molecule type" value="Genomic_DNA"/>
</dbReference>
<dbReference type="Proteomes" id="UP000564677">
    <property type="component" value="Unassembled WGS sequence"/>
</dbReference>
<sequence>MPSSSPPPELIRAHATLRRGSHFLALGLGGPGAAPRAIEGRHRAKVIGNGLRELDCFLNLLVGEAARCRGIAMPRGERNTANKLARLRRALRVPDPDHARLMALGRSRNCLFHCAGTVRRGDRRGEAAMTTGWHGEGGALRRVPVGAELAISPTDLSEVCLFYRDIADRLLAEARGISNGTS</sequence>
<proteinExistence type="predicted"/>
<evidence type="ECO:0000313" key="2">
    <source>
        <dbReference type="Proteomes" id="UP000564677"/>
    </source>
</evidence>
<evidence type="ECO:0000313" key="1">
    <source>
        <dbReference type="EMBL" id="NIJ67465.1"/>
    </source>
</evidence>
<keyword evidence="2" id="KW-1185">Reference proteome</keyword>
<accession>A0A7X5V4Q6</accession>
<name>A0A7X5V4Q6_9SPHN</name>
<comment type="caution">
    <text evidence="1">The sequence shown here is derived from an EMBL/GenBank/DDBJ whole genome shotgun (WGS) entry which is preliminary data.</text>
</comment>